<proteinExistence type="predicted"/>
<sequence length="68" mass="7094">MPVNAHARNTTAQRRREGGGGNGAAGGGNDDISIAMVNVDKLDMALNVCMLLVAKQRERRACNGAVAE</sequence>
<gene>
    <name evidence="2" type="ORF">DF015_00670</name>
</gene>
<dbReference type="Proteomes" id="UP000273734">
    <property type="component" value="Unassembled WGS sequence"/>
</dbReference>
<accession>A0AB74DHU7</accession>
<evidence type="ECO:0000313" key="3">
    <source>
        <dbReference type="Proteomes" id="UP000273734"/>
    </source>
</evidence>
<dbReference type="EMBL" id="QTNY01000001">
    <property type="protein sequence ID" value="RQP84032.1"/>
    <property type="molecule type" value="Genomic_DNA"/>
</dbReference>
<name>A0AB74DHU7_9BURK</name>
<dbReference type="AlphaFoldDB" id="A0AB74DHU7"/>
<feature type="compositionally biased region" description="Gly residues" evidence="1">
    <location>
        <begin position="19"/>
        <end position="29"/>
    </location>
</feature>
<organism evidence="2 3">
    <name type="scientific">Burkholderia ubonensis</name>
    <dbReference type="NCBI Taxonomy" id="101571"/>
    <lineage>
        <taxon>Bacteria</taxon>
        <taxon>Pseudomonadati</taxon>
        <taxon>Pseudomonadota</taxon>
        <taxon>Betaproteobacteria</taxon>
        <taxon>Burkholderiales</taxon>
        <taxon>Burkholderiaceae</taxon>
        <taxon>Burkholderia</taxon>
        <taxon>Burkholderia cepacia complex</taxon>
    </lineage>
</organism>
<evidence type="ECO:0000313" key="2">
    <source>
        <dbReference type="EMBL" id="RQP84032.1"/>
    </source>
</evidence>
<reference evidence="2 3" key="1">
    <citation type="submission" date="2018-08" db="EMBL/GenBank/DDBJ databases">
        <title>Comparative analysis of Burkholderia isolates from Puerto Rico.</title>
        <authorList>
            <person name="Hall C."/>
            <person name="Sahl J."/>
            <person name="Wagner D."/>
        </authorList>
    </citation>
    <scope>NUCLEOTIDE SEQUENCE [LARGE SCALE GENOMIC DNA]</scope>
    <source>
        <strain evidence="2 3">Bp8964</strain>
    </source>
</reference>
<comment type="caution">
    <text evidence="2">The sequence shown here is derived from an EMBL/GenBank/DDBJ whole genome shotgun (WGS) entry which is preliminary data.</text>
</comment>
<protein>
    <submittedName>
        <fullName evidence="2">Uncharacterized protein</fullName>
    </submittedName>
</protein>
<evidence type="ECO:0000256" key="1">
    <source>
        <dbReference type="SAM" id="MobiDB-lite"/>
    </source>
</evidence>
<feature type="region of interest" description="Disordered" evidence="1">
    <location>
        <begin position="1"/>
        <end position="30"/>
    </location>
</feature>